<dbReference type="PANTHER" id="PTHR22765:SF416">
    <property type="entry name" value="E3 UBIQUITIN-PROTEIN LIGASE GODZILLA"/>
    <property type="match status" value="1"/>
</dbReference>
<dbReference type="SUPFAM" id="SSF57850">
    <property type="entry name" value="RING/U-box"/>
    <property type="match status" value="1"/>
</dbReference>
<dbReference type="Gene3D" id="3.30.40.10">
    <property type="entry name" value="Zinc/RING finger domain, C3HC4 (zinc finger)"/>
    <property type="match status" value="1"/>
</dbReference>
<dbReference type="Proteomes" id="UP000193689">
    <property type="component" value="Unassembled WGS sequence"/>
</dbReference>
<dbReference type="STRING" id="1141098.A0A1Y2DTF7"/>
<feature type="domain" description="RING-type" evidence="3">
    <location>
        <begin position="124"/>
        <end position="185"/>
    </location>
</feature>
<dbReference type="OrthoDB" id="8062037at2759"/>
<organism evidence="4 5">
    <name type="scientific">Pseudomassariella vexata</name>
    <dbReference type="NCBI Taxonomy" id="1141098"/>
    <lineage>
        <taxon>Eukaryota</taxon>
        <taxon>Fungi</taxon>
        <taxon>Dikarya</taxon>
        <taxon>Ascomycota</taxon>
        <taxon>Pezizomycotina</taxon>
        <taxon>Sordariomycetes</taxon>
        <taxon>Xylariomycetidae</taxon>
        <taxon>Amphisphaeriales</taxon>
        <taxon>Pseudomassariaceae</taxon>
        <taxon>Pseudomassariella</taxon>
    </lineage>
</organism>
<dbReference type="InterPro" id="IPR001841">
    <property type="entry name" value="Znf_RING"/>
</dbReference>
<evidence type="ECO:0000313" key="5">
    <source>
        <dbReference type="Proteomes" id="UP000193689"/>
    </source>
</evidence>
<evidence type="ECO:0000256" key="1">
    <source>
        <dbReference type="PROSITE-ProRule" id="PRU00175"/>
    </source>
</evidence>
<dbReference type="PANTHER" id="PTHR22765">
    <property type="entry name" value="RING FINGER AND PROTEASE ASSOCIATED DOMAIN-CONTAINING"/>
    <property type="match status" value="1"/>
</dbReference>
<dbReference type="GeneID" id="63780288"/>
<evidence type="ECO:0000313" key="4">
    <source>
        <dbReference type="EMBL" id="ORY62550.1"/>
    </source>
</evidence>
<feature type="region of interest" description="Disordered" evidence="2">
    <location>
        <begin position="1"/>
        <end position="30"/>
    </location>
</feature>
<dbReference type="AlphaFoldDB" id="A0A1Y2DTF7"/>
<sequence length="222" mass="24776">MASNPYEVEHGIKPSAPRQTRRPDMSSFHSALHELLPEPSSSSSNRNVGPTPDALRSLFTLVLDQMTALRNQAPAGVDTELLQGLIEELVVDREHPDMKGFLTQDDLDALDRVPKKQLKQGELCPICTEAFLDDPYPLVVVLPCSDERIDPATGLTIHVKHEKHRFDLECVGPWLLSKGSCPMCRQDVNAEKKRKEIGNQERKKANAVDDEDEQDIVDGLYG</sequence>
<dbReference type="InterPro" id="IPR013083">
    <property type="entry name" value="Znf_RING/FYVE/PHD"/>
</dbReference>
<keyword evidence="1" id="KW-0862">Zinc</keyword>
<protein>
    <recommendedName>
        <fullName evidence="3">RING-type domain-containing protein</fullName>
    </recommendedName>
</protein>
<feature type="region of interest" description="Disordered" evidence="2">
    <location>
        <begin position="192"/>
        <end position="222"/>
    </location>
</feature>
<dbReference type="GO" id="GO:0061630">
    <property type="term" value="F:ubiquitin protein ligase activity"/>
    <property type="evidence" value="ECO:0007669"/>
    <property type="project" value="TreeGrafter"/>
</dbReference>
<reference evidence="4 5" key="1">
    <citation type="submission" date="2016-07" db="EMBL/GenBank/DDBJ databases">
        <title>Pervasive Adenine N6-methylation of Active Genes in Fungi.</title>
        <authorList>
            <consortium name="DOE Joint Genome Institute"/>
            <person name="Mondo S.J."/>
            <person name="Dannebaum R.O."/>
            <person name="Kuo R.C."/>
            <person name="Labutti K."/>
            <person name="Haridas S."/>
            <person name="Kuo A."/>
            <person name="Salamov A."/>
            <person name="Ahrendt S.R."/>
            <person name="Lipzen A."/>
            <person name="Sullivan W."/>
            <person name="Andreopoulos W.B."/>
            <person name="Clum A."/>
            <person name="Lindquist E."/>
            <person name="Daum C."/>
            <person name="Ramamoorthy G.K."/>
            <person name="Gryganskyi A."/>
            <person name="Culley D."/>
            <person name="Magnuson J.K."/>
            <person name="James T.Y."/>
            <person name="O'Malley M.A."/>
            <person name="Stajich J.E."/>
            <person name="Spatafora J.W."/>
            <person name="Visel A."/>
            <person name="Grigoriev I.V."/>
        </authorList>
    </citation>
    <scope>NUCLEOTIDE SEQUENCE [LARGE SCALE GENOMIC DNA]</scope>
    <source>
        <strain evidence="4 5">CBS 129021</strain>
    </source>
</reference>
<dbReference type="InterPro" id="IPR051826">
    <property type="entry name" value="E3_ubiquitin-ligase_domain"/>
</dbReference>
<dbReference type="InParanoid" id="A0A1Y2DTF7"/>
<feature type="compositionally biased region" description="Basic and acidic residues" evidence="2">
    <location>
        <begin position="192"/>
        <end position="207"/>
    </location>
</feature>
<dbReference type="PROSITE" id="PS50089">
    <property type="entry name" value="ZF_RING_2"/>
    <property type="match status" value="1"/>
</dbReference>
<accession>A0A1Y2DTF7</accession>
<dbReference type="GO" id="GO:0006511">
    <property type="term" value="P:ubiquitin-dependent protein catabolic process"/>
    <property type="evidence" value="ECO:0007669"/>
    <property type="project" value="TreeGrafter"/>
</dbReference>
<name>A0A1Y2DTF7_9PEZI</name>
<dbReference type="EMBL" id="MCFJ01000009">
    <property type="protein sequence ID" value="ORY62550.1"/>
    <property type="molecule type" value="Genomic_DNA"/>
</dbReference>
<dbReference type="GO" id="GO:0008270">
    <property type="term" value="F:zinc ion binding"/>
    <property type="evidence" value="ECO:0007669"/>
    <property type="project" value="UniProtKB-KW"/>
</dbReference>
<dbReference type="GO" id="GO:0005737">
    <property type="term" value="C:cytoplasm"/>
    <property type="evidence" value="ECO:0007669"/>
    <property type="project" value="TreeGrafter"/>
</dbReference>
<evidence type="ECO:0000259" key="3">
    <source>
        <dbReference type="PROSITE" id="PS50089"/>
    </source>
</evidence>
<keyword evidence="1" id="KW-0479">Metal-binding</keyword>
<proteinExistence type="predicted"/>
<keyword evidence="1" id="KW-0863">Zinc-finger</keyword>
<evidence type="ECO:0000256" key="2">
    <source>
        <dbReference type="SAM" id="MobiDB-lite"/>
    </source>
</evidence>
<gene>
    <name evidence="4" type="ORF">BCR38DRAFT_486819</name>
</gene>
<dbReference type="RefSeq" id="XP_040714386.1">
    <property type="nucleotide sequence ID" value="XM_040864076.1"/>
</dbReference>
<keyword evidence="5" id="KW-1185">Reference proteome</keyword>
<comment type="caution">
    <text evidence="4">The sequence shown here is derived from an EMBL/GenBank/DDBJ whole genome shotgun (WGS) entry which is preliminary data.</text>
</comment>